<name>A0A7S8HB28_9HYPH</name>
<dbReference type="PRINTS" id="PR01270">
    <property type="entry name" value="HDASUPER"/>
</dbReference>
<dbReference type="InterPro" id="IPR023801">
    <property type="entry name" value="His_deacetylse_dom"/>
</dbReference>
<dbReference type="RefSeq" id="WP_213163306.1">
    <property type="nucleotide sequence ID" value="NZ_CP058214.1"/>
</dbReference>
<dbReference type="SUPFAM" id="SSF52768">
    <property type="entry name" value="Arginase/deacetylase"/>
    <property type="match status" value="1"/>
</dbReference>
<dbReference type="Gene3D" id="3.40.800.20">
    <property type="entry name" value="Histone deacetylase domain"/>
    <property type="match status" value="1"/>
</dbReference>
<proteinExistence type="inferred from homology"/>
<organism evidence="3 4">
    <name type="scientific">Kaustia mangrovi</name>
    <dbReference type="NCBI Taxonomy" id="2593653"/>
    <lineage>
        <taxon>Bacteria</taxon>
        <taxon>Pseudomonadati</taxon>
        <taxon>Pseudomonadota</taxon>
        <taxon>Alphaproteobacteria</taxon>
        <taxon>Hyphomicrobiales</taxon>
        <taxon>Parvibaculaceae</taxon>
        <taxon>Kaustia</taxon>
    </lineage>
</organism>
<evidence type="ECO:0000313" key="3">
    <source>
        <dbReference type="EMBL" id="QPC42076.1"/>
    </source>
</evidence>
<reference evidence="3 4" key="1">
    <citation type="submission" date="2020-06" db="EMBL/GenBank/DDBJ databases">
        <title>Genome sequence of 2 isolates from Red Sea Mangroves.</title>
        <authorList>
            <person name="Sefrji F."/>
            <person name="Michoud G."/>
            <person name="Merlino G."/>
            <person name="Daffonchio D."/>
        </authorList>
    </citation>
    <scope>NUCLEOTIDE SEQUENCE [LARGE SCALE GENOMIC DNA]</scope>
    <source>
        <strain evidence="3 4">R1DC25</strain>
    </source>
</reference>
<dbReference type="PANTHER" id="PTHR10625">
    <property type="entry name" value="HISTONE DEACETYLASE HDAC1-RELATED"/>
    <property type="match status" value="1"/>
</dbReference>
<protein>
    <submittedName>
        <fullName evidence="3">Histone deacetylase family protein</fullName>
    </submittedName>
</protein>
<dbReference type="InterPro" id="IPR037138">
    <property type="entry name" value="His_deacetylse_dom_sf"/>
</dbReference>
<keyword evidence="4" id="KW-1185">Reference proteome</keyword>
<accession>A0A7S8HB28</accession>
<evidence type="ECO:0000313" key="4">
    <source>
        <dbReference type="Proteomes" id="UP000593594"/>
    </source>
</evidence>
<dbReference type="InterPro" id="IPR023696">
    <property type="entry name" value="Ureohydrolase_dom_sf"/>
</dbReference>
<dbReference type="AlphaFoldDB" id="A0A7S8HB28"/>
<dbReference type="Proteomes" id="UP000593594">
    <property type="component" value="Chromosome"/>
</dbReference>
<dbReference type="GO" id="GO:0040029">
    <property type="term" value="P:epigenetic regulation of gene expression"/>
    <property type="evidence" value="ECO:0007669"/>
    <property type="project" value="TreeGrafter"/>
</dbReference>
<dbReference type="Pfam" id="PF00850">
    <property type="entry name" value="Hist_deacetyl"/>
    <property type="match status" value="1"/>
</dbReference>
<gene>
    <name evidence="3" type="ORF">HW532_04750</name>
</gene>
<evidence type="ECO:0000259" key="2">
    <source>
        <dbReference type="Pfam" id="PF00850"/>
    </source>
</evidence>
<dbReference type="EMBL" id="CP058214">
    <property type="protein sequence ID" value="QPC42076.1"/>
    <property type="molecule type" value="Genomic_DNA"/>
</dbReference>
<feature type="domain" description="Histone deacetylase" evidence="2">
    <location>
        <begin position="20"/>
        <end position="304"/>
    </location>
</feature>
<comment type="similarity">
    <text evidence="1">Belongs to the histone deacetylase family.</text>
</comment>
<dbReference type="KEGG" id="kmn:HW532_04750"/>
<dbReference type="InterPro" id="IPR000286">
    <property type="entry name" value="HDACs"/>
</dbReference>
<sequence length="316" mass="34192">MSTLLLTHPVCIEHEPPEGHPERPDRLRAIDKILANPHFDALEREEAPEGLREHVLLAHPEDYVARIEQAVPEEGLERIDEDTWMSPKSLEAAMRAVGASTRAVDAVFAGEADNAFCAVRPPGHHAEAARAMGFCLFSNAAIAALYANRVHGAARVAVIDFDVHHGNGTQDIFWSLPDAFYASTHEAPLFPGTGAMTETGVGNIVNAPLRAGDGSDHFREAMLSRVLPAADAFEPDFVIVSAGFDAHSRDPLASLNLTEEDFVWITLQLMELAYKHADGRLISVLEGGYDLRSLASSVGCHIQALIHGSGGGWEID</sequence>
<dbReference type="CDD" id="cd11599">
    <property type="entry name" value="HDAC_classII_2"/>
    <property type="match status" value="1"/>
</dbReference>
<evidence type="ECO:0000256" key="1">
    <source>
        <dbReference type="ARBA" id="ARBA00005947"/>
    </source>
</evidence>
<dbReference type="GO" id="GO:0004407">
    <property type="term" value="F:histone deacetylase activity"/>
    <property type="evidence" value="ECO:0007669"/>
    <property type="project" value="TreeGrafter"/>
</dbReference>
<dbReference type="PANTHER" id="PTHR10625:SF10">
    <property type="entry name" value="HISTONE DEACETYLASE HDAC1"/>
    <property type="match status" value="1"/>
</dbReference>